<organism evidence="4 5">
    <name type="scientific">Dufourea novaeangliae</name>
    <name type="common">Sweat bee</name>
    <dbReference type="NCBI Taxonomy" id="178035"/>
    <lineage>
        <taxon>Eukaryota</taxon>
        <taxon>Metazoa</taxon>
        <taxon>Ecdysozoa</taxon>
        <taxon>Arthropoda</taxon>
        <taxon>Hexapoda</taxon>
        <taxon>Insecta</taxon>
        <taxon>Pterygota</taxon>
        <taxon>Neoptera</taxon>
        <taxon>Endopterygota</taxon>
        <taxon>Hymenoptera</taxon>
        <taxon>Apocrita</taxon>
        <taxon>Aculeata</taxon>
        <taxon>Apoidea</taxon>
        <taxon>Anthophila</taxon>
        <taxon>Halictidae</taxon>
        <taxon>Rophitinae</taxon>
        <taxon>Dufourea</taxon>
    </lineage>
</organism>
<accession>A0A154PBJ9</accession>
<evidence type="ECO:0000313" key="4">
    <source>
        <dbReference type="EMBL" id="KZC08628.1"/>
    </source>
</evidence>
<feature type="chain" id="PRO_5007599375" description="Chitin-binding type-2 domain-containing protein" evidence="2">
    <location>
        <begin position="21"/>
        <end position="175"/>
    </location>
</feature>
<evidence type="ECO:0000256" key="1">
    <source>
        <dbReference type="SAM" id="MobiDB-lite"/>
    </source>
</evidence>
<dbReference type="OMA" id="WSFICPG"/>
<dbReference type="PANTHER" id="PTHR22933:SF43">
    <property type="entry name" value="LP10131P"/>
    <property type="match status" value="1"/>
</dbReference>
<dbReference type="Gene3D" id="2.170.140.10">
    <property type="entry name" value="Chitin binding domain"/>
    <property type="match status" value="1"/>
</dbReference>
<feature type="domain" description="Chitin-binding type-2" evidence="3">
    <location>
        <begin position="57"/>
        <end position="119"/>
    </location>
</feature>
<dbReference type="Proteomes" id="UP000076502">
    <property type="component" value="Unassembled WGS sequence"/>
</dbReference>
<name>A0A154PBJ9_DUFNO</name>
<protein>
    <recommendedName>
        <fullName evidence="3">Chitin-binding type-2 domain-containing protein</fullName>
    </recommendedName>
</protein>
<evidence type="ECO:0000313" key="5">
    <source>
        <dbReference type="Proteomes" id="UP000076502"/>
    </source>
</evidence>
<dbReference type="PROSITE" id="PS50940">
    <property type="entry name" value="CHIT_BIND_II"/>
    <property type="match status" value="1"/>
</dbReference>
<proteinExistence type="predicted"/>
<dbReference type="EMBL" id="KQ434853">
    <property type="protein sequence ID" value="KZC08628.1"/>
    <property type="molecule type" value="Genomic_DNA"/>
</dbReference>
<dbReference type="InterPro" id="IPR052976">
    <property type="entry name" value="Scoloptoxin-like"/>
</dbReference>
<feature type="region of interest" description="Disordered" evidence="1">
    <location>
        <begin position="133"/>
        <end position="175"/>
    </location>
</feature>
<dbReference type="GO" id="GO:0008061">
    <property type="term" value="F:chitin binding"/>
    <property type="evidence" value="ECO:0007669"/>
    <property type="project" value="InterPro"/>
</dbReference>
<dbReference type="SUPFAM" id="SSF57625">
    <property type="entry name" value="Invertebrate chitin-binding proteins"/>
    <property type="match status" value="1"/>
</dbReference>
<dbReference type="AlphaFoldDB" id="A0A154PBJ9"/>
<dbReference type="InterPro" id="IPR002557">
    <property type="entry name" value="Chitin-bd_dom"/>
</dbReference>
<evidence type="ECO:0000256" key="2">
    <source>
        <dbReference type="SAM" id="SignalP"/>
    </source>
</evidence>
<dbReference type="OrthoDB" id="6407151at2759"/>
<keyword evidence="2" id="KW-0732">Signal</keyword>
<dbReference type="GO" id="GO:0005576">
    <property type="term" value="C:extracellular region"/>
    <property type="evidence" value="ECO:0007669"/>
    <property type="project" value="InterPro"/>
</dbReference>
<reference evidence="4 5" key="1">
    <citation type="submission" date="2015-07" db="EMBL/GenBank/DDBJ databases">
        <title>The genome of Dufourea novaeangliae.</title>
        <authorList>
            <person name="Pan H."/>
            <person name="Kapheim K."/>
        </authorList>
    </citation>
    <scope>NUCLEOTIDE SEQUENCE [LARGE SCALE GENOMIC DNA]</scope>
    <source>
        <strain evidence="4">0120121106</strain>
        <tissue evidence="4">Whole body</tissue>
    </source>
</reference>
<dbReference type="InterPro" id="IPR036508">
    <property type="entry name" value="Chitin-bd_dom_sf"/>
</dbReference>
<gene>
    <name evidence="4" type="ORF">WN55_11212</name>
</gene>
<evidence type="ECO:0000259" key="3">
    <source>
        <dbReference type="PROSITE" id="PS50940"/>
    </source>
</evidence>
<feature type="signal peptide" evidence="2">
    <location>
        <begin position="1"/>
        <end position="20"/>
    </location>
</feature>
<sequence>MIRRSYLIVLLVGFVAIVWGLPQQSKSKRPVPEFKNKTGGLELPDNATLIRENIVDNFSCNDRIYGYYADMENDCQIFHVCMPQARGATRWSFICPGETVFNQATFVCTRTENSIPCEESENFYNLNEAIGKEVEEEENDTEQATKESDAVEPISGKPPTRTSRILNRKKSSRRQ</sequence>
<keyword evidence="5" id="KW-1185">Reference proteome</keyword>
<feature type="compositionally biased region" description="Basic residues" evidence="1">
    <location>
        <begin position="166"/>
        <end position="175"/>
    </location>
</feature>
<dbReference type="SMART" id="SM00494">
    <property type="entry name" value="ChtBD2"/>
    <property type="match status" value="1"/>
</dbReference>
<dbReference type="Pfam" id="PF01607">
    <property type="entry name" value="CBM_14"/>
    <property type="match status" value="1"/>
</dbReference>
<dbReference type="PANTHER" id="PTHR22933">
    <property type="entry name" value="FI18007P1-RELATED"/>
    <property type="match status" value="1"/>
</dbReference>